<evidence type="ECO:0000256" key="1">
    <source>
        <dbReference type="SAM" id="MobiDB-lite"/>
    </source>
</evidence>
<dbReference type="RefSeq" id="WP_358130035.1">
    <property type="nucleotide sequence ID" value="NZ_JBFALK010000002.1"/>
</dbReference>
<protein>
    <submittedName>
        <fullName evidence="2">SCO2521 family protein</fullName>
    </submittedName>
</protein>
<evidence type="ECO:0000313" key="3">
    <source>
        <dbReference type="Proteomes" id="UP001551675"/>
    </source>
</evidence>
<feature type="region of interest" description="Disordered" evidence="1">
    <location>
        <begin position="175"/>
        <end position="207"/>
    </location>
</feature>
<name>A0ABV3G8E0_MICGL</name>
<organism evidence="2 3">
    <name type="scientific">Microtetraspora glauca</name>
    <dbReference type="NCBI Taxonomy" id="1996"/>
    <lineage>
        <taxon>Bacteria</taxon>
        <taxon>Bacillati</taxon>
        <taxon>Actinomycetota</taxon>
        <taxon>Actinomycetes</taxon>
        <taxon>Streptosporangiales</taxon>
        <taxon>Streptosporangiaceae</taxon>
        <taxon>Microtetraspora</taxon>
    </lineage>
</organism>
<comment type="caution">
    <text evidence="2">The sequence shown here is derived from an EMBL/GenBank/DDBJ whole genome shotgun (WGS) entry which is preliminary data.</text>
</comment>
<dbReference type="InterPro" id="IPR049749">
    <property type="entry name" value="SCO2521-like"/>
</dbReference>
<sequence length="350" mass="37298">MLVMGEVRTGLLQNSGEIPESLCQSVLGLLSGERVRVSRRPIVYAVSPDQLTGVDCRLASASRARVRGVGTVLSRASVTGGRLLQGSSHIRVVRSESDHRLSWSHYLARPGVVEVFGKVRVLDLAEGFAENGARDDCLDLGSVSERFMDAVQASPFLDRKAPFRSARTRLRWVAECGGPGSTGTGNTSAGTGAGTASGGAASGGAASGGAEIPGTGVLSPEGPAIRFTLGRDQVRTLRLVLPGGFTPGVVDFCEDLALHDWLLTTLLVIVERARVGTATRGEVTAKLAPAVDHLLHLWMPAARLDEGFAPFWETLERRPGFSRQWQSLVERVRDQIAINTLALLREAGGW</sequence>
<reference evidence="2 3" key="1">
    <citation type="submission" date="2024-06" db="EMBL/GenBank/DDBJ databases">
        <title>The Natural Products Discovery Center: Release of the First 8490 Sequenced Strains for Exploring Actinobacteria Biosynthetic Diversity.</title>
        <authorList>
            <person name="Kalkreuter E."/>
            <person name="Kautsar S.A."/>
            <person name="Yang D."/>
            <person name="Bader C.D."/>
            <person name="Teijaro C.N."/>
            <person name="Fluegel L."/>
            <person name="Davis C.M."/>
            <person name="Simpson J.R."/>
            <person name="Lauterbach L."/>
            <person name="Steele A.D."/>
            <person name="Gui C."/>
            <person name="Meng S."/>
            <person name="Li G."/>
            <person name="Viehrig K."/>
            <person name="Ye F."/>
            <person name="Su P."/>
            <person name="Kiefer A.F."/>
            <person name="Nichols A."/>
            <person name="Cepeda A.J."/>
            <person name="Yan W."/>
            <person name="Fan B."/>
            <person name="Jiang Y."/>
            <person name="Adhikari A."/>
            <person name="Zheng C.-J."/>
            <person name="Schuster L."/>
            <person name="Cowan T.M."/>
            <person name="Smanski M.J."/>
            <person name="Chevrette M.G."/>
            <person name="De Carvalho L.P.S."/>
            <person name="Shen B."/>
        </authorList>
    </citation>
    <scope>NUCLEOTIDE SEQUENCE [LARGE SCALE GENOMIC DNA]</scope>
    <source>
        <strain evidence="2 3">NPDC050100</strain>
    </source>
</reference>
<keyword evidence="3" id="KW-1185">Reference proteome</keyword>
<proteinExistence type="predicted"/>
<dbReference type="NCBIfam" id="NF040565">
    <property type="entry name" value="SCO2521_fam"/>
    <property type="match status" value="2"/>
</dbReference>
<feature type="compositionally biased region" description="Gly residues" evidence="1">
    <location>
        <begin position="191"/>
        <end position="207"/>
    </location>
</feature>
<dbReference type="Proteomes" id="UP001551675">
    <property type="component" value="Unassembled WGS sequence"/>
</dbReference>
<dbReference type="EMBL" id="JBFALK010000002">
    <property type="protein sequence ID" value="MEV0967903.1"/>
    <property type="molecule type" value="Genomic_DNA"/>
</dbReference>
<accession>A0ABV3G8E0</accession>
<gene>
    <name evidence="2" type="ORF">AB0I59_04660</name>
</gene>
<evidence type="ECO:0000313" key="2">
    <source>
        <dbReference type="EMBL" id="MEV0967903.1"/>
    </source>
</evidence>